<dbReference type="Proteomes" id="UP001596364">
    <property type="component" value="Unassembled WGS sequence"/>
</dbReference>
<dbReference type="EMBL" id="JBHSUS010000001">
    <property type="protein sequence ID" value="MFC6441374.1"/>
    <property type="molecule type" value="Genomic_DNA"/>
</dbReference>
<dbReference type="PANTHER" id="PTHR38834">
    <property type="entry name" value="PERIPLASMIC SUBSTRATE BINDING PROTEIN FAMILY 3"/>
    <property type="match status" value="1"/>
</dbReference>
<accession>A0ABW1XP05</accession>
<sequence length="240" mass="27280">MLKKLLWVLLVIGTYVTATEPPLPKLMVLTEDLPPLQITENNILVDGIAFHAVRHLLDSSELNYSMDVMPWARAYKIAQEQPNVLLFSLVRTPHRENAFHWLTRIADMDMYLVSAKTAHVGLTTLEEARKVLIGVKRNDVVYEYLSANGFVDNQNLLIMRDTQDTYDALINHRVQLAPANPELINAYCKLTGCNLESFRFNVLMPDMHQDFYLAASMGTDPRILKRIRQTIVATGELAAK</sequence>
<proteinExistence type="predicted"/>
<evidence type="ECO:0000313" key="1">
    <source>
        <dbReference type="EMBL" id="MFC6441374.1"/>
    </source>
</evidence>
<reference evidence="2" key="1">
    <citation type="journal article" date="2019" name="Int. J. Syst. Evol. Microbiol.">
        <title>The Global Catalogue of Microorganisms (GCM) 10K type strain sequencing project: providing services to taxonomists for standard genome sequencing and annotation.</title>
        <authorList>
            <consortium name="The Broad Institute Genomics Platform"/>
            <consortium name="The Broad Institute Genome Sequencing Center for Infectious Disease"/>
            <person name="Wu L."/>
            <person name="Ma J."/>
        </authorList>
    </citation>
    <scope>NUCLEOTIDE SEQUENCE [LARGE SCALE GENOMIC DNA]</scope>
    <source>
        <strain evidence="2">CGMCC 1.16031</strain>
    </source>
</reference>
<name>A0ABW1XP05_9ALTE</name>
<dbReference type="RefSeq" id="WP_131257862.1">
    <property type="nucleotide sequence ID" value="NZ_JBHSUS010000001.1"/>
</dbReference>
<evidence type="ECO:0000313" key="2">
    <source>
        <dbReference type="Proteomes" id="UP001596364"/>
    </source>
</evidence>
<dbReference type="PANTHER" id="PTHR38834:SF3">
    <property type="entry name" value="SOLUTE-BINDING PROTEIN FAMILY 3_N-TERMINAL DOMAIN-CONTAINING PROTEIN"/>
    <property type="match status" value="1"/>
</dbReference>
<organism evidence="1 2">
    <name type="scientific">Pseudobowmanella zhangzhouensis</name>
    <dbReference type="NCBI Taxonomy" id="1537679"/>
    <lineage>
        <taxon>Bacteria</taxon>
        <taxon>Pseudomonadati</taxon>
        <taxon>Pseudomonadota</taxon>
        <taxon>Gammaproteobacteria</taxon>
        <taxon>Alteromonadales</taxon>
        <taxon>Alteromonadaceae</taxon>
    </lineage>
</organism>
<comment type="caution">
    <text evidence="1">The sequence shown here is derived from an EMBL/GenBank/DDBJ whole genome shotgun (WGS) entry which is preliminary data.</text>
</comment>
<keyword evidence="2" id="KW-1185">Reference proteome</keyword>
<dbReference type="Gene3D" id="3.40.190.10">
    <property type="entry name" value="Periplasmic binding protein-like II"/>
    <property type="match status" value="2"/>
</dbReference>
<protein>
    <submittedName>
        <fullName evidence="1">ABC transporter substrate-binding protein</fullName>
    </submittedName>
</protein>
<gene>
    <name evidence="1" type="ORF">ACFP85_14570</name>
</gene>
<dbReference type="SUPFAM" id="SSF53850">
    <property type="entry name" value="Periplasmic binding protein-like II"/>
    <property type="match status" value="1"/>
</dbReference>